<feature type="repeat" description="TPR" evidence="3">
    <location>
        <begin position="45"/>
        <end position="78"/>
    </location>
</feature>
<dbReference type="InterPro" id="IPR050498">
    <property type="entry name" value="Ycf3"/>
</dbReference>
<dbReference type="InterPro" id="IPR019734">
    <property type="entry name" value="TPR_rpt"/>
</dbReference>
<dbReference type="RefSeq" id="WP_283758596.1">
    <property type="nucleotide sequence ID" value="NZ_JAQOSQ010000011.1"/>
</dbReference>
<dbReference type="Gene3D" id="1.25.40.10">
    <property type="entry name" value="Tetratricopeptide repeat domain"/>
    <property type="match status" value="2"/>
</dbReference>
<evidence type="ECO:0000256" key="1">
    <source>
        <dbReference type="ARBA" id="ARBA00022737"/>
    </source>
</evidence>
<dbReference type="InterPro" id="IPR011990">
    <property type="entry name" value="TPR-like_helical_dom_sf"/>
</dbReference>
<comment type="caution">
    <text evidence="4">The sequence shown here is derived from an EMBL/GenBank/DDBJ whole genome shotgun (WGS) entry which is preliminary data.</text>
</comment>
<dbReference type="SMART" id="SM00028">
    <property type="entry name" value="TPR"/>
    <property type="match status" value="4"/>
</dbReference>
<dbReference type="Pfam" id="PF13181">
    <property type="entry name" value="TPR_8"/>
    <property type="match status" value="1"/>
</dbReference>
<dbReference type="Proteomes" id="UP001232992">
    <property type="component" value="Unassembled WGS sequence"/>
</dbReference>
<dbReference type="PROSITE" id="PS50005">
    <property type="entry name" value="TPR"/>
    <property type="match status" value="2"/>
</dbReference>
<sequence length="177" mass="20203">MSQNQSESTIAQHLYDRAIERASQKDYTGAIALLDEAIALNPHWANPYYRRGLAYFDSNQIYAAISNYNQAIDLDRYHFQAYYGRALARIILKNLPGTLEDINWVIQLQPDFAAAYQLRGTVQRKMGNHQNAIADFKQAAHLYLDNQDKESASRCLELMQQLQPSSSTINIQDSSIE</sequence>
<evidence type="ECO:0000313" key="5">
    <source>
        <dbReference type="Proteomes" id="UP001232992"/>
    </source>
</evidence>
<dbReference type="PANTHER" id="PTHR44858">
    <property type="entry name" value="TETRATRICOPEPTIDE REPEAT PROTEIN 6"/>
    <property type="match status" value="1"/>
</dbReference>
<feature type="repeat" description="TPR" evidence="3">
    <location>
        <begin position="113"/>
        <end position="146"/>
    </location>
</feature>
<evidence type="ECO:0000313" key="4">
    <source>
        <dbReference type="EMBL" id="MDJ1183943.1"/>
    </source>
</evidence>
<dbReference type="SUPFAM" id="SSF48452">
    <property type="entry name" value="TPR-like"/>
    <property type="match status" value="1"/>
</dbReference>
<evidence type="ECO:0000256" key="2">
    <source>
        <dbReference type="ARBA" id="ARBA00022803"/>
    </source>
</evidence>
<protein>
    <submittedName>
        <fullName evidence="4">Tetratricopeptide repeat protein</fullName>
    </submittedName>
</protein>
<accession>A0ABT7BXM1</accession>
<dbReference type="PANTHER" id="PTHR44858:SF1">
    <property type="entry name" value="UDP-N-ACETYLGLUCOSAMINE--PEPTIDE N-ACETYLGLUCOSAMINYLTRANSFERASE SPINDLY-RELATED"/>
    <property type="match status" value="1"/>
</dbReference>
<dbReference type="EMBL" id="JAQOSQ010000011">
    <property type="protein sequence ID" value="MDJ1183943.1"/>
    <property type="molecule type" value="Genomic_DNA"/>
</dbReference>
<gene>
    <name evidence="4" type="ORF">PMH09_12180</name>
</gene>
<name>A0ABT7BXM1_9CYAN</name>
<reference evidence="4 5" key="1">
    <citation type="submission" date="2023-01" db="EMBL/GenBank/DDBJ databases">
        <title>Novel diversity within Roseofilum (Cyanobacteria; Desertifilaceae) from marine benthic mats with descriptions of four novel species.</title>
        <authorList>
            <person name="Wang Y."/>
            <person name="Berthold D.E."/>
            <person name="Hu J."/>
            <person name="Lefler F.W."/>
            <person name="Laughinghouse H.D. IV."/>
        </authorList>
    </citation>
    <scope>NUCLEOTIDE SEQUENCE [LARGE SCALE GENOMIC DNA]</scope>
    <source>
        <strain evidence="4 5">BLCC-M143</strain>
    </source>
</reference>
<dbReference type="Pfam" id="PF13414">
    <property type="entry name" value="TPR_11"/>
    <property type="match status" value="1"/>
</dbReference>
<keyword evidence="2 3" id="KW-0802">TPR repeat</keyword>
<keyword evidence="1" id="KW-0677">Repeat</keyword>
<proteinExistence type="predicted"/>
<organism evidence="4 5">
    <name type="scientific">Roseofilum casamattae BLCC-M143</name>
    <dbReference type="NCBI Taxonomy" id="3022442"/>
    <lineage>
        <taxon>Bacteria</taxon>
        <taxon>Bacillati</taxon>
        <taxon>Cyanobacteriota</taxon>
        <taxon>Cyanophyceae</taxon>
        <taxon>Desertifilales</taxon>
        <taxon>Desertifilaceae</taxon>
        <taxon>Roseofilum</taxon>
        <taxon>Roseofilum casamattae</taxon>
    </lineage>
</organism>
<evidence type="ECO:0000256" key="3">
    <source>
        <dbReference type="PROSITE-ProRule" id="PRU00339"/>
    </source>
</evidence>
<keyword evidence="5" id="KW-1185">Reference proteome</keyword>